<keyword evidence="1" id="KW-0472">Membrane</keyword>
<sequence>MNYKKSYCMLVTGIWSGVVMIFIGGCLEIRCGVAMIGNAIAVIGLMLMAGGIVQALIFYKCPNCGKRFNIRGRQPKFCPECGCELE</sequence>
<gene>
    <name evidence="2" type="ORF">C823_00115</name>
</gene>
<dbReference type="Proteomes" id="UP000012589">
    <property type="component" value="Unassembled WGS sequence"/>
</dbReference>
<keyword evidence="1" id="KW-1133">Transmembrane helix</keyword>
<dbReference type="PROSITE" id="PS51257">
    <property type="entry name" value="PROKAR_LIPOPROTEIN"/>
    <property type="match status" value="1"/>
</dbReference>
<organism evidence="2 3">
    <name type="scientific">Eubacterium plexicaudatum ASF492</name>
    <dbReference type="NCBI Taxonomy" id="1235802"/>
    <lineage>
        <taxon>Bacteria</taxon>
        <taxon>Bacillati</taxon>
        <taxon>Bacillota</taxon>
        <taxon>Clostridia</taxon>
        <taxon>Eubacteriales</taxon>
        <taxon>Eubacteriaceae</taxon>
        <taxon>Eubacterium</taxon>
    </lineage>
</organism>
<feature type="transmembrane region" description="Helical" evidence="1">
    <location>
        <begin position="7"/>
        <end position="30"/>
    </location>
</feature>
<dbReference type="OrthoDB" id="2086161at2"/>
<evidence type="ECO:0000313" key="2">
    <source>
        <dbReference type="EMBL" id="EMZ39326.1"/>
    </source>
</evidence>
<evidence type="ECO:0008006" key="4">
    <source>
        <dbReference type="Google" id="ProtNLM"/>
    </source>
</evidence>
<proteinExistence type="predicted"/>
<feature type="transmembrane region" description="Helical" evidence="1">
    <location>
        <begin position="36"/>
        <end position="59"/>
    </location>
</feature>
<protein>
    <recommendedName>
        <fullName evidence="4">Zinc-ribbon domain-containing protein</fullName>
    </recommendedName>
</protein>
<comment type="caution">
    <text evidence="2">The sequence shown here is derived from an EMBL/GenBank/DDBJ whole genome shotgun (WGS) entry which is preliminary data.</text>
</comment>
<keyword evidence="3" id="KW-1185">Reference proteome</keyword>
<accession>N2BGK1</accession>
<dbReference type="AlphaFoldDB" id="N2BGK1"/>
<dbReference type="Gene3D" id="2.20.28.30">
    <property type="entry name" value="RNA polymerase ii, chain L"/>
    <property type="match status" value="1"/>
</dbReference>
<evidence type="ECO:0000256" key="1">
    <source>
        <dbReference type="SAM" id="Phobius"/>
    </source>
</evidence>
<evidence type="ECO:0000313" key="3">
    <source>
        <dbReference type="Proteomes" id="UP000012589"/>
    </source>
</evidence>
<name>N2BGK1_9FIRM</name>
<keyword evidence="1" id="KW-0812">Transmembrane</keyword>
<dbReference type="eggNOG" id="ENOG5033NCK">
    <property type="taxonomic scope" value="Bacteria"/>
</dbReference>
<dbReference type="PATRIC" id="fig|1235802.3.peg.123"/>
<dbReference type="HOGENOM" id="CLU_191390_0_0_9"/>
<reference evidence="2 3" key="1">
    <citation type="journal article" date="2014" name="Genome Announc.">
        <title>Draft genome sequences of the altered schaedler flora, a defined bacterial community from gnotobiotic mice.</title>
        <authorList>
            <person name="Wannemuehler M.J."/>
            <person name="Overstreet A.M."/>
            <person name="Ward D.V."/>
            <person name="Phillips G.J."/>
        </authorList>
    </citation>
    <scope>NUCLEOTIDE SEQUENCE [LARGE SCALE GENOMIC DNA]</scope>
    <source>
        <strain evidence="2 3">ASF492</strain>
    </source>
</reference>
<dbReference type="EMBL" id="AQFT01000004">
    <property type="protein sequence ID" value="EMZ39326.1"/>
    <property type="molecule type" value="Genomic_DNA"/>
</dbReference>